<dbReference type="AlphaFoldDB" id="A0AAN6LTI7"/>
<organism evidence="2 3">
    <name type="scientific">Pseudopithomyces chartarum</name>
    <dbReference type="NCBI Taxonomy" id="1892770"/>
    <lineage>
        <taxon>Eukaryota</taxon>
        <taxon>Fungi</taxon>
        <taxon>Dikarya</taxon>
        <taxon>Ascomycota</taxon>
        <taxon>Pezizomycotina</taxon>
        <taxon>Dothideomycetes</taxon>
        <taxon>Pleosporomycetidae</taxon>
        <taxon>Pleosporales</taxon>
        <taxon>Massarineae</taxon>
        <taxon>Didymosphaeriaceae</taxon>
        <taxon>Pseudopithomyces</taxon>
    </lineage>
</organism>
<keyword evidence="1" id="KW-0472">Membrane</keyword>
<feature type="transmembrane region" description="Helical" evidence="1">
    <location>
        <begin position="85"/>
        <end position="109"/>
    </location>
</feature>
<keyword evidence="1" id="KW-1133">Transmembrane helix</keyword>
<comment type="caution">
    <text evidence="2">The sequence shown here is derived from an EMBL/GenBank/DDBJ whole genome shotgun (WGS) entry which is preliminary data.</text>
</comment>
<feature type="transmembrane region" description="Helical" evidence="1">
    <location>
        <begin position="531"/>
        <end position="552"/>
    </location>
</feature>
<dbReference type="Proteomes" id="UP001280581">
    <property type="component" value="Unassembled WGS sequence"/>
</dbReference>
<evidence type="ECO:0000313" key="2">
    <source>
        <dbReference type="EMBL" id="KAK3202500.1"/>
    </source>
</evidence>
<dbReference type="PANTHER" id="PTHR35041">
    <property type="entry name" value="MEDIATOR OF RNA POLYMERASE II TRANSCRIPTION SUBUNIT 1"/>
    <property type="match status" value="1"/>
</dbReference>
<reference evidence="2 3" key="1">
    <citation type="submission" date="2021-02" db="EMBL/GenBank/DDBJ databases">
        <title>Genome assembly of Pseudopithomyces chartarum.</title>
        <authorList>
            <person name="Jauregui R."/>
            <person name="Singh J."/>
            <person name="Voisey C."/>
        </authorList>
    </citation>
    <scope>NUCLEOTIDE SEQUENCE [LARGE SCALE GENOMIC DNA]</scope>
    <source>
        <strain evidence="2 3">AGR01</strain>
    </source>
</reference>
<name>A0AAN6LTI7_9PLEO</name>
<gene>
    <name evidence="2" type="ORF">GRF29_161g1459025</name>
</gene>
<evidence type="ECO:0000313" key="3">
    <source>
        <dbReference type="Proteomes" id="UP001280581"/>
    </source>
</evidence>
<feature type="transmembrane region" description="Helical" evidence="1">
    <location>
        <begin position="152"/>
        <end position="173"/>
    </location>
</feature>
<protein>
    <submittedName>
        <fullName evidence="2">Uncharacterized protein</fullName>
    </submittedName>
</protein>
<keyword evidence="3" id="KW-1185">Reference proteome</keyword>
<dbReference type="PANTHER" id="PTHR35041:SF6">
    <property type="entry name" value="FORMYLMETHIONINE DEFORMYLASE-LIKE PROTEIN-RELATED"/>
    <property type="match status" value="1"/>
</dbReference>
<keyword evidence="1" id="KW-0812">Transmembrane</keyword>
<evidence type="ECO:0000256" key="1">
    <source>
        <dbReference type="SAM" id="Phobius"/>
    </source>
</evidence>
<sequence length="637" mass="70838">MAAIVQGLSGEVSSIETNAGQALDTTRFSTNEEPGISRWGTKSRDVSSLMLPYVFSICVAIAHFSLFKHLDQKRVRIDTTVPQSWVASISLILVTTFRISICLSLGTAFTQRMWHIVRLNPIKVADLDKYFSMQRDALMLFCSRVLRQAPSLYAMVLIGFTIGLAVVFPPGALTVEGRLYQNVQPQSVGVFNASFMGNGSMSDALRWSLAWPNSRIAISSYEPRSITLATAKTTLLAGEMPILESPCGPNCTYVVTFDGPQVKCHSYMYNETVKLQSSVPLANSSLISDPLTAWQMHWKSNDTLTTSPAARNPYPIGLLIEWYSFDESNINATKGSFTEREMTLTHRRSVQGLECIPGYGRYIANLSFSNGDPTIKINTTYVGSLDDFWNTATMDYRWEYVGDPSLDGSQSLFKIVNFQSVILSLFDPLVGQISNFHNIEALSDGTMRLSDLIFSKMPHREKTAFNIDRSGMQERSFWEVDLLNITEYTINQALQNITIALMKLNTQWNTTTNVTQSTYENTFIFSPIRLIVPYACCLLVVLPFLLLGCYSLHLNGVPALSGGFMQILMTTTGSETLRQAAAGGCLGGQRNIPKELKDLEIIYGELRDGEKEGGVRRATFGTREEIVELEKGAVYGR</sequence>
<feature type="transmembrane region" description="Helical" evidence="1">
    <location>
        <begin position="46"/>
        <end position="65"/>
    </location>
</feature>
<proteinExistence type="predicted"/>
<accession>A0AAN6LTI7</accession>
<dbReference type="EMBL" id="WVTA01000014">
    <property type="protein sequence ID" value="KAK3202500.1"/>
    <property type="molecule type" value="Genomic_DNA"/>
</dbReference>